<evidence type="ECO:0000313" key="3">
    <source>
        <dbReference type="EMBL" id="MBP1047562.1"/>
    </source>
</evidence>
<dbReference type="RefSeq" id="WP_209558341.1">
    <property type="nucleotide sequence ID" value="NZ_JAEDXU010000008.1"/>
</dbReference>
<reference evidence="3 4" key="1">
    <citation type="submission" date="2020-12" db="EMBL/GenBank/DDBJ databases">
        <title>Vagococcus allomyrinae sp. nov. and Enterococcus lavae sp. nov., isolated from the larvae of Allomyrina dichotoma.</title>
        <authorList>
            <person name="Lee S.D."/>
        </authorList>
    </citation>
    <scope>NUCLEOTIDE SEQUENCE [LARGE SCALE GENOMIC DNA]</scope>
    <source>
        <strain evidence="3 4">BWM-S5</strain>
    </source>
</reference>
<dbReference type="Proteomes" id="UP000673375">
    <property type="component" value="Unassembled WGS sequence"/>
</dbReference>
<evidence type="ECO:0000259" key="2">
    <source>
        <dbReference type="Pfam" id="PF11907"/>
    </source>
</evidence>
<feature type="domain" description="DUF3427" evidence="2">
    <location>
        <begin position="8"/>
        <end position="121"/>
    </location>
</feature>
<gene>
    <name evidence="3" type="ORF">I6N96_14845</name>
</gene>
<feature type="domain" description="HNH" evidence="1">
    <location>
        <begin position="182"/>
        <end position="238"/>
    </location>
</feature>
<evidence type="ECO:0000259" key="1">
    <source>
        <dbReference type="Pfam" id="PF01844"/>
    </source>
</evidence>
<name>A0ABS4CMR6_9ENTE</name>
<dbReference type="CDD" id="cd00085">
    <property type="entry name" value="HNHc"/>
    <property type="match status" value="1"/>
</dbReference>
<keyword evidence="4" id="KW-1185">Reference proteome</keyword>
<sequence>MIILKYNFVIGETYTRKDVKTIIGAEDPHLTTGQWTTGYASFDGCYFLFANINSPGRTGHNYKNNLVDNDLYWFSKKKQTLKTKTIKNFLSGKYEVYAFTRTDSKNPNFMFHGLGFVKDYEDVQPAHLVWGFSKSLSNIPNEYRSKKRISYIEGVRRKTMITKYERNPAARKKCIEHYGASCLVCDMNFEEKYGKIGKDFIHVHHEVEISSIGKEYEIDPITDLKPVCPNCHAMLHKRKPAYSIGELTILIKENN</sequence>
<protein>
    <submittedName>
        <fullName evidence="3">DUF3427 domain-containing protein</fullName>
    </submittedName>
</protein>
<dbReference type="InterPro" id="IPR021835">
    <property type="entry name" value="DUF3427"/>
</dbReference>
<dbReference type="Pfam" id="PF11907">
    <property type="entry name" value="DUF3427"/>
    <property type="match status" value="1"/>
</dbReference>
<dbReference type="EMBL" id="JAEDXU010000008">
    <property type="protein sequence ID" value="MBP1047562.1"/>
    <property type="molecule type" value="Genomic_DNA"/>
</dbReference>
<accession>A0ABS4CMR6</accession>
<dbReference type="Pfam" id="PF01844">
    <property type="entry name" value="HNH"/>
    <property type="match status" value="1"/>
</dbReference>
<dbReference type="InterPro" id="IPR003615">
    <property type="entry name" value="HNH_nuc"/>
</dbReference>
<organism evidence="3 4">
    <name type="scientific">Enterococcus larvae</name>
    <dbReference type="NCBI Taxonomy" id="2794352"/>
    <lineage>
        <taxon>Bacteria</taxon>
        <taxon>Bacillati</taxon>
        <taxon>Bacillota</taxon>
        <taxon>Bacilli</taxon>
        <taxon>Lactobacillales</taxon>
        <taxon>Enterococcaceae</taxon>
        <taxon>Enterococcus</taxon>
    </lineage>
</organism>
<proteinExistence type="predicted"/>
<evidence type="ECO:0000313" key="4">
    <source>
        <dbReference type="Proteomes" id="UP000673375"/>
    </source>
</evidence>
<comment type="caution">
    <text evidence="3">The sequence shown here is derived from an EMBL/GenBank/DDBJ whole genome shotgun (WGS) entry which is preliminary data.</text>
</comment>
<dbReference type="InterPro" id="IPR002711">
    <property type="entry name" value="HNH"/>
</dbReference>